<dbReference type="InParanoid" id="A0A1S0UJA9"/>
<feature type="compositionally biased region" description="Basic and acidic residues" evidence="1">
    <location>
        <begin position="289"/>
        <end position="299"/>
    </location>
</feature>
<evidence type="ECO:0000256" key="1">
    <source>
        <dbReference type="SAM" id="MobiDB-lite"/>
    </source>
</evidence>
<feature type="region of interest" description="Disordered" evidence="1">
    <location>
        <begin position="282"/>
        <end position="366"/>
    </location>
</feature>
<accession>A0A1S0UJA9</accession>
<feature type="compositionally biased region" description="Basic and acidic residues" evidence="1">
    <location>
        <begin position="307"/>
        <end position="339"/>
    </location>
</feature>
<dbReference type="OrthoDB" id="5874105at2759"/>
<evidence type="ECO:0000313" key="2">
    <source>
        <dbReference type="EMBL" id="EJD75516.1"/>
    </source>
</evidence>
<dbReference type="OMA" id="HRKIVMK"/>
<feature type="compositionally biased region" description="Polar residues" evidence="1">
    <location>
        <begin position="231"/>
        <end position="247"/>
    </location>
</feature>
<sequence length="404" mass="46707">MSELPAPKCTSDVYRYIGRIIEDALKQTEQILMKLKTRRDDTTINVKNKTVRLNEINTRKNKSSTVHVGSSVGYNAERILDNTLPAGTTQYPGKTSSASWQIIDLLSFPVDDEERNLRLDDRVFTSLDQKSIMLMREYDYFPNHAYQQQQHKVMDLQQRHVESDQGMAVSRYQQLDGRHPSEEYQQQQSIFPNDIYYRQPDLRRQRQNHRQQLTSYGNSHQQQMKKFGTHRSASVKTVSPEQFQQPHQRVLRIQKPKVHEYGRVADKDLLLNQNLSTSVSYADPLNAEDESKSISKEDDSTAESSVELEKVSEKLQKTKSHREERKPESELKPHREKPSESSSSFQVDEQRTSSGSSNTHNAGRSASDTFVHCQCSRIIDNPNTLSYQLISEMNYITFSSNELK</sequence>
<dbReference type="CTD" id="9938013"/>
<dbReference type="EMBL" id="JH712129">
    <property type="protein sequence ID" value="EJD75516.1"/>
    <property type="molecule type" value="Genomic_DNA"/>
</dbReference>
<gene>
    <name evidence="2" type="ORF">LOAG_17346</name>
</gene>
<feature type="compositionally biased region" description="Polar residues" evidence="1">
    <location>
        <begin position="340"/>
        <end position="366"/>
    </location>
</feature>
<organism evidence="2">
    <name type="scientific">Loa loa</name>
    <name type="common">Eye worm</name>
    <name type="synonym">Filaria loa</name>
    <dbReference type="NCBI Taxonomy" id="7209"/>
    <lineage>
        <taxon>Eukaryota</taxon>
        <taxon>Metazoa</taxon>
        <taxon>Ecdysozoa</taxon>
        <taxon>Nematoda</taxon>
        <taxon>Chromadorea</taxon>
        <taxon>Rhabditida</taxon>
        <taxon>Spirurina</taxon>
        <taxon>Spiruromorpha</taxon>
        <taxon>Filarioidea</taxon>
        <taxon>Onchocercidae</taxon>
        <taxon>Loa</taxon>
    </lineage>
</organism>
<reference evidence="2" key="1">
    <citation type="submission" date="2012-04" db="EMBL/GenBank/DDBJ databases">
        <title>The Genome Sequence of Loa loa.</title>
        <authorList>
            <consortium name="The Broad Institute Genome Sequencing Platform"/>
            <consortium name="Broad Institute Genome Sequencing Center for Infectious Disease"/>
            <person name="Nutman T.B."/>
            <person name="Fink D.L."/>
            <person name="Russ C."/>
            <person name="Young S."/>
            <person name="Zeng Q."/>
            <person name="Gargeya S."/>
            <person name="Alvarado L."/>
            <person name="Berlin A."/>
            <person name="Chapman S.B."/>
            <person name="Chen Z."/>
            <person name="Freedman E."/>
            <person name="Gellesch M."/>
            <person name="Goldberg J."/>
            <person name="Griggs A."/>
            <person name="Gujja S."/>
            <person name="Heilman E.R."/>
            <person name="Heiman D."/>
            <person name="Howarth C."/>
            <person name="Mehta T."/>
            <person name="Neiman D."/>
            <person name="Pearson M."/>
            <person name="Roberts A."/>
            <person name="Saif S."/>
            <person name="Shea T."/>
            <person name="Shenoy N."/>
            <person name="Sisk P."/>
            <person name="Stolte C."/>
            <person name="Sykes S."/>
            <person name="White J."/>
            <person name="Yandava C."/>
            <person name="Haas B."/>
            <person name="Henn M.R."/>
            <person name="Nusbaum C."/>
            <person name="Birren B."/>
        </authorList>
    </citation>
    <scope>NUCLEOTIDE SEQUENCE [LARGE SCALE GENOMIC DNA]</scope>
</reference>
<feature type="compositionally biased region" description="Polar residues" evidence="1">
    <location>
        <begin position="213"/>
        <end position="224"/>
    </location>
</feature>
<dbReference type="KEGG" id="loa:LOAG_17346"/>
<dbReference type="AlphaFoldDB" id="A0A1S0UJA9"/>
<dbReference type="GeneID" id="9938013"/>
<dbReference type="RefSeq" id="XP_003136231.2">
    <property type="nucleotide sequence ID" value="XM_003136183.2"/>
</dbReference>
<protein>
    <submittedName>
        <fullName evidence="2">Uncharacterized protein</fullName>
    </submittedName>
</protein>
<proteinExistence type="predicted"/>
<feature type="region of interest" description="Disordered" evidence="1">
    <location>
        <begin position="205"/>
        <end position="255"/>
    </location>
</feature>
<name>A0A1S0UJA9_LOALO</name>